<organism evidence="1 2">
    <name type="scientific">Palleniella muris</name>
    <dbReference type="NCBI Taxonomy" id="3038145"/>
    <lineage>
        <taxon>Bacteria</taxon>
        <taxon>Pseudomonadati</taxon>
        <taxon>Bacteroidota</taxon>
        <taxon>Bacteroidia</taxon>
        <taxon>Bacteroidales</taxon>
        <taxon>Prevotellaceae</taxon>
        <taxon>Palleniella</taxon>
    </lineage>
</organism>
<evidence type="ECO:0000313" key="1">
    <source>
        <dbReference type="EMBL" id="TGX81718.1"/>
    </source>
</evidence>
<sequence length="426" mass="46485">MKNLLLPFLLLAPLATMAQSGTNSPYSQFGVGTLNDQATGFNKGMNGVAQGFRDGNQVNYANPASYSNVDSLTFIFDVGASLHVTNFNENGTKRNAYNSNFDYAVMGFRAAKGLGISAGILPYSNVGYNYHANGKSVGPNAPDFMTTYNGSGGIRQFYVGAGWQTPLKGLSIGANIAYVWGTLSKSVIETFAETSNSTTNRYYSSTARSYRLDVGLQYEVNIDKKNAVTVGASFTPGHNLGGSADMSQIHTDNSTGIADTTQYSIDKGLFLPTQINAGLTYSYGKKLKVGADYTMQQWGKKQFPDLVQGSYVLADNVLKDRHKVTLGGEFVNNIMSRKYLDRVRVRAGVSYATPYTTINGHDGPKELSASIGFGLPITNAWNNRSILNISAQWCNTSANGFIKENTFRINLGITFNERWFMKWKLD</sequence>
<evidence type="ECO:0000313" key="2">
    <source>
        <dbReference type="Proteomes" id="UP000308886"/>
    </source>
</evidence>
<reference evidence="1" key="1">
    <citation type="submission" date="2019-04" db="EMBL/GenBank/DDBJ databases">
        <title>Microbes associate with the intestines of laboratory mice.</title>
        <authorList>
            <person name="Navarre W."/>
            <person name="Wong E."/>
            <person name="Huang K."/>
            <person name="Tropini C."/>
            <person name="Ng K."/>
            <person name="Yu B."/>
        </authorList>
    </citation>
    <scope>NUCLEOTIDE SEQUENCE</scope>
    <source>
        <strain evidence="1">NM73_A23</strain>
    </source>
</reference>
<dbReference type="Proteomes" id="UP000308886">
    <property type="component" value="Unassembled WGS sequence"/>
</dbReference>
<name>A0AC61QPV9_9BACT</name>
<proteinExistence type="predicted"/>
<comment type="caution">
    <text evidence="1">The sequence shown here is derived from an EMBL/GenBank/DDBJ whole genome shotgun (WGS) entry which is preliminary data.</text>
</comment>
<protein>
    <submittedName>
        <fullName evidence="1">Uncharacterized protein</fullName>
    </submittedName>
</protein>
<gene>
    <name evidence="1" type="ORF">E5358_09305</name>
</gene>
<dbReference type="EMBL" id="SRZC01000014">
    <property type="protein sequence ID" value="TGX81718.1"/>
    <property type="molecule type" value="Genomic_DNA"/>
</dbReference>
<keyword evidence="2" id="KW-1185">Reference proteome</keyword>
<accession>A0AC61QPV9</accession>